<dbReference type="GO" id="GO:0030942">
    <property type="term" value="F:endoplasmic reticulum signal peptide binding"/>
    <property type="evidence" value="ECO:0007669"/>
    <property type="project" value="TreeGrafter"/>
</dbReference>
<gene>
    <name evidence="15" type="ORF">BdWA1_002028</name>
</gene>
<dbReference type="InterPro" id="IPR042101">
    <property type="entry name" value="SRP54_N_sf"/>
</dbReference>
<dbReference type="SMART" id="SM00963">
    <property type="entry name" value="SRP54_N"/>
    <property type="match status" value="1"/>
</dbReference>
<dbReference type="PANTHER" id="PTHR11564:SF5">
    <property type="entry name" value="SIGNAL RECOGNITION PARTICLE SUBUNIT SRP54"/>
    <property type="match status" value="1"/>
</dbReference>
<evidence type="ECO:0000256" key="10">
    <source>
        <dbReference type="ARBA" id="ARBA00023135"/>
    </source>
</evidence>
<dbReference type="Gene3D" id="1.10.260.30">
    <property type="entry name" value="Signal recognition particle, SRP54 subunit, M-domain"/>
    <property type="match status" value="1"/>
</dbReference>
<dbReference type="HAMAP" id="MF_00306">
    <property type="entry name" value="SRP54"/>
    <property type="match status" value="1"/>
</dbReference>
<evidence type="ECO:0000256" key="8">
    <source>
        <dbReference type="ARBA" id="ARBA00022884"/>
    </source>
</evidence>
<keyword evidence="8 13" id="KW-0694">RNA-binding</keyword>
<dbReference type="InterPro" id="IPR022941">
    <property type="entry name" value="SRP54"/>
</dbReference>
<keyword evidence="16" id="KW-1185">Reference proteome</keyword>
<keyword evidence="6" id="KW-0378">Hydrolase</keyword>
<dbReference type="SMART" id="SM00382">
    <property type="entry name" value="AAA"/>
    <property type="match status" value="1"/>
</dbReference>
<accession>A0AAD9UPD9</accession>
<dbReference type="SMART" id="SM00962">
    <property type="entry name" value="SRP54"/>
    <property type="match status" value="1"/>
</dbReference>
<dbReference type="InterPro" id="IPR004125">
    <property type="entry name" value="Signal_recog_particle_SRP54_M"/>
</dbReference>
<comment type="catalytic activity">
    <reaction evidence="12">
        <text>GTP + H2O = GDP + phosphate + H(+)</text>
        <dbReference type="Rhea" id="RHEA:19669"/>
        <dbReference type="ChEBI" id="CHEBI:15377"/>
        <dbReference type="ChEBI" id="CHEBI:15378"/>
        <dbReference type="ChEBI" id="CHEBI:37565"/>
        <dbReference type="ChEBI" id="CHEBI:43474"/>
        <dbReference type="ChEBI" id="CHEBI:58189"/>
        <dbReference type="EC" id="3.6.5.4"/>
    </reaction>
    <physiologicalReaction direction="left-to-right" evidence="12">
        <dbReference type="Rhea" id="RHEA:19670"/>
    </physiologicalReaction>
</comment>
<dbReference type="InterPro" id="IPR027417">
    <property type="entry name" value="P-loop_NTPase"/>
</dbReference>
<dbReference type="InterPro" id="IPR000897">
    <property type="entry name" value="SRP54_GTPase_dom"/>
</dbReference>
<dbReference type="GO" id="GO:0006616">
    <property type="term" value="P:SRP-dependent cotranslational protein targeting to membrane, translocation"/>
    <property type="evidence" value="ECO:0007669"/>
    <property type="project" value="TreeGrafter"/>
</dbReference>
<evidence type="ECO:0000256" key="7">
    <source>
        <dbReference type="ARBA" id="ARBA00022824"/>
    </source>
</evidence>
<evidence type="ECO:0000256" key="6">
    <source>
        <dbReference type="ARBA" id="ARBA00022801"/>
    </source>
</evidence>
<keyword evidence="11 13" id="KW-0687">Ribonucleoprotein</keyword>
<dbReference type="InterPro" id="IPR003593">
    <property type="entry name" value="AAA+_ATPase"/>
</dbReference>
<dbReference type="PROSITE" id="PS00300">
    <property type="entry name" value="SRP54"/>
    <property type="match status" value="1"/>
</dbReference>
<dbReference type="PANTHER" id="PTHR11564">
    <property type="entry name" value="SIGNAL RECOGNITION PARTICLE 54K PROTEIN SRP54"/>
    <property type="match status" value="1"/>
</dbReference>
<dbReference type="InterPro" id="IPR013822">
    <property type="entry name" value="Signal_recog_particl_SRP54_hlx"/>
</dbReference>
<dbReference type="GO" id="GO:0005786">
    <property type="term" value="C:signal recognition particle, endoplasmic reticulum targeting"/>
    <property type="evidence" value="ECO:0007669"/>
    <property type="project" value="UniProtKB-UniRule"/>
</dbReference>
<dbReference type="KEGG" id="bdw:94336326"/>
<dbReference type="InterPro" id="IPR036891">
    <property type="entry name" value="Signal_recog_part_SRP54_M_sf"/>
</dbReference>
<evidence type="ECO:0000256" key="1">
    <source>
        <dbReference type="ARBA" id="ARBA00004240"/>
    </source>
</evidence>
<dbReference type="GO" id="GO:0005525">
    <property type="term" value="F:GTP binding"/>
    <property type="evidence" value="ECO:0007669"/>
    <property type="project" value="UniProtKB-UniRule"/>
</dbReference>
<keyword evidence="9 13" id="KW-0342">GTP-binding</keyword>
<dbReference type="GO" id="GO:0005829">
    <property type="term" value="C:cytosol"/>
    <property type="evidence" value="ECO:0007669"/>
    <property type="project" value="TreeGrafter"/>
</dbReference>
<evidence type="ECO:0000256" key="12">
    <source>
        <dbReference type="ARBA" id="ARBA00048157"/>
    </source>
</evidence>
<comment type="caution">
    <text evidence="15">The sequence shown here is derived from an EMBL/GenBank/DDBJ whole genome shotgun (WGS) entry which is preliminary data.</text>
</comment>
<evidence type="ECO:0000256" key="13">
    <source>
        <dbReference type="RuleBase" id="RU364034"/>
    </source>
</evidence>
<feature type="domain" description="SRP54-type proteins GTP-binding" evidence="14">
    <location>
        <begin position="269"/>
        <end position="282"/>
    </location>
</feature>
<organism evidence="15 16">
    <name type="scientific">Babesia duncani</name>
    <dbReference type="NCBI Taxonomy" id="323732"/>
    <lineage>
        <taxon>Eukaryota</taxon>
        <taxon>Sar</taxon>
        <taxon>Alveolata</taxon>
        <taxon>Apicomplexa</taxon>
        <taxon>Aconoidasida</taxon>
        <taxon>Piroplasmida</taxon>
        <taxon>Babesiidae</taxon>
        <taxon>Babesia</taxon>
    </lineage>
</organism>
<dbReference type="Gene3D" id="3.40.50.300">
    <property type="entry name" value="P-loop containing nucleotide triphosphate hydrolases"/>
    <property type="match status" value="1"/>
</dbReference>
<comment type="similarity">
    <text evidence="3 13">Belongs to the GTP-binding SRP family. SRP54 subfamily.</text>
</comment>
<dbReference type="GO" id="GO:0003924">
    <property type="term" value="F:GTPase activity"/>
    <property type="evidence" value="ECO:0007669"/>
    <property type="project" value="UniProtKB-UniRule"/>
</dbReference>
<evidence type="ECO:0000313" key="15">
    <source>
        <dbReference type="EMBL" id="KAK2196779.1"/>
    </source>
</evidence>
<dbReference type="GeneID" id="94336326"/>
<dbReference type="Pfam" id="PF02978">
    <property type="entry name" value="SRP_SPB"/>
    <property type="match status" value="1"/>
</dbReference>
<evidence type="ECO:0000313" key="16">
    <source>
        <dbReference type="Proteomes" id="UP001214638"/>
    </source>
</evidence>
<keyword evidence="10 13" id="KW-0733">Signal recognition particle</keyword>
<dbReference type="SUPFAM" id="SSF52540">
    <property type="entry name" value="P-loop containing nucleoside triphosphate hydrolases"/>
    <property type="match status" value="1"/>
</dbReference>
<dbReference type="FunFam" id="3.40.50.300:FF:000022">
    <property type="entry name" value="Signal recognition particle 54 kDa subunit"/>
    <property type="match status" value="1"/>
</dbReference>
<keyword evidence="5 13" id="KW-0547">Nucleotide-binding</keyword>
<dbReference type="GO" id="GO:0005783">
    <property type="term" value="C:endoplasmic reticulum"/>
    <property type="evidence" value="ECO:0007669"/>
    <property type="project" value="UniProtKB-SubCell"/>
</dbReference>
<name>A0AAD9UPD9_9APIC</name>
<dbReference type="NCBIfam" id="TIGR01425">
    <property type="entry name" value="SRP54_euk"/>
    <property type="match status" value="1"/>
</dbReference>
<comment type="function">
    <text evidence="13">Component of the signal recognition particle (SRP) complex, a ribonucleoprotein complex that mediates the cotranslational targeting of secretory and membrane proteins to the endoplasmic reticulum (ER).</text>
</comment>
<comment type="domain">
    <text evidence="13">The M domain binds the 7SL RNA in presence of SRP19 and binds the signal sequence of presecretory proteins.</text>
</comment>
<evidence type="ECO:0000259" key="14">
    <source>
        <dbReference type="PROSITE" id="PS00300"/>
    </source>
</evidence>
<evidence type="ECO:0000256" key="4">
    <source>
        <dbReference type="ARBA" id="ARBA00022490"/>
    </source>
</evidence>
<proteinExistence type="inferred from homology"/>
<reference evidence="15" key="1">
    <citation type="journal article" date="2023" name="Nat. Microbiol.">
        <title>Babesia duncani multi-omics identifies virulence factors and drug targets.</title>
        <authorList>
            <person name="Singh P."/>
            <person name="Lonardi S."/>
            <person name="Liang Q."/>
            <person name="Vydyam P."/>
            <person name="Khabirova E."/>
            <person name="Fang T."/>
            <person name="Gihaz S."/>
            <person name="Thekkiniath J."/>
            <person name="Munshi M."/>
            <person name="Abel S."/>
            <person name="Ciampossin L."/>
            <person name="Batugedara G."/>
            <person name="Gupta M."/>
            <person name="Lu X.M."/>
            <person name="Lenz T."/>
            <person name="Chakravarty S."/>
            <person name="Cornillot E."/>
            <person name="Hu Y."/>
            <person name="Ma W."/>
            <person name="Gonzalez L.M."/>
            <person name="Sanchez S."/>
            <person name="Estrada K."/>
            <person name="Sanchez-Flores A."/>
            <person name="Montero E."/>
            <person name="Harb O.S."/>
            <person name="Le Roch K.G."/>
            <person name="Mamoun C.B."/>
        </authorList>
    </citation>
    <scope>NUCLEOTIDE SEQUENCE</scope>
    <source>
        <strain evidence="15">WA1</strain>
    </source>
</reference>
<dbReference type="InterPro" id="IPR006325">
    <property type="entry name" value="SRP54_euk"/>
</dbReference>
<evidence type="ECO:0000256" key="3">
    <source>
        <dbReference type="ARBA" id="ARBA00005450"/>
    </source>
</evidence>
<dbReference type="Gene3D" id="1.20.120.140">
    <property type="entry name" value="Signal recognition particle SRP54, nucleotide-binding domain"/>
    <property type="match status" value="1"/>
</dbReference>
<dbReference type="SUPFAM" id="SSF47446">
    <property type="entry name" value="Signal peptide-binding domain"/>
    <property type="match status" value="1"/>
</dbReference>
<dbReference type="Pfam" id="PF00448">
    <property type="entry name" value="SRP54"/>
    <property type="match status" value="1"/>
</dbReference>
<keyword evidence="4 13" id="KW-0963">Cytoplasm</keyword>
<dbReference type="EMBL" id="JALLKP010000002">
    <property type="protein sequence ID" value="KAK2196779.1"/>
    <property type="molecule type" value="Genomic_DNA"/>
</dbReference>
<evidence type="ECO:0000256" key="2">
    <source>
        <dbReference type="ARBA" id="ARBA00004496"/>
    </source>
</evidence>
<evidence type="ECO:0000256" key="9">
    <source>
        <dbReference type="ARBA" id="ARBA00023134"/>
    </source>
</evidence>
<comment type="subcellular location">
    <subcellularLocation>
        <location evidence="2 13">Cytoplasm</location>
    </subcellularLocation>
    <subcellularLocation>
        <location evidence="1">Endoplasmic reticulum</location>
    </subcellularLocation>
</comment>
<dbReference type="GO" id="GO:0008312">
    <property type="term" value="F:7S RNA binding"/>
    <property type="evidence" value="ECO:0007669"/>
    <property type="project" value="UniProtKB-UniRule"/>
</dbReference>
<dbReference type="Pfam" id="PF02881">
    <property type="entry name" value="SRP54_N"/>
    <property type="match status" value="1"/>
</dbReference>
<comment type="domain">
    <text evidence="13">The NG domain, also named G domain, is a special guanosine triphosphatase (GTPase) domain, which binds GTP and forms a guanosine 5'-triphosphate (GTP)-dependent complex with a homologous NG domain in the SRP receptor subunit SRPRA. The two NG domains undergo cooperative rearrangements upon their assembly, which culminate in the reciprocal activation of the GTPase activity of one another. SRP receptor compaction upon binding with cargo-loaded SRP and GTPase rearrangement drive SRP-mediated cotranslational protein translocation into the ER.</text>
</comment>
<dbReference type="AlphaFoldDB" id="A0AAD9UPD9"/>
<dbReference type="Proteomes" id="UP001214638">
    <property type="component" value="Unassembled WGS sequence"/>
</dbReference>
<dbReference type="RefSeq" id="XP_067803621.1">
    <property type="nucleotide sequence ID" value="XM_067947057.1"/>
</dbReference>
<protein>
    <recommendedName>
        <fullName evidence="13">Signal recognition particle 54 kDa protein</fullName>
    </recommendedName>
</protein>
<evidence type="ECO:0000256" key="11">
    <source>
        <dbReference type="ARBA" id="ARBA00023274"/>
    </source>
</evidence>
<sequence>MVLAELSTQITNAFQKLHTTTVIDNAVIEEVIKDIVRALLSADVNVKLVQKLQENVKAKCVDGGRSAGTNKRKFVQKTVIEELIRMLSFNKTAFTPTKNRSNVIMFVGLQGAGKTTTCTKLAVHYQQKGWKVGLICADTFRAGAFDQLKQNAAKAKIPFYGSYNEVNAARVAANGVKKFKAEKYEIIIVDTSGRHQQEQALFEEMRLINEAVKPDEVIFVMDSHIGQSCHDHAKAFSEAVDVGSVIITKLDGHGKGGGAIAAVAATGSPITFLGTGEHFEEFEPFEARSFVSRFLGLGDISGLINTIKEVVNLEGKQETIERLSAGKFTLRDMYEQFDNLQKMGPIGKVMSMFPGISPDILNAGTQDGTLRIKRFMVIMDSMTNQELDCEKGLEKSRILRIARGSGSSIADVEMLMDQYKLLQKMVGNMGRVGLNKESTMQNMMRNPQQMLSRMQNAIDPRLLNQMGGAGNLLRMMKDFQGEGMGNMFRQMTRK</sequence>
<dbReference type="CDD" id="cd17875">
    <property type="entry name" value="SRP54_G"/>
    <property type="match status" value="1"/>
</dbReference>
<evidence type="ECO:0000256" key="5">
    <source>
        <dbReference type="ARBA" id="ARBA00022741"/>
    </source>
</evidence>
<keyword evidence="7" id="KW-0256">Endoplasmic reticulum</keyword>